<name>A0A8H5MC25_9AGAR</name>
<dbReference type="EMBL" id="JAACJP010000001">
    <property type="protein sequence ID" value="KAF5388161.1"/>
    <property type="molecule type" value="Genomic_DNA"/>
</dbReference>
<sequence length="269" mass="30431">MFSILHRALGRAVSNSLHTRPLPCRHLSTRPFLHRAPSPIHQLGSRTNTRLFTSTPRSNHPRPYPHRQFKSNRKPPFLGFLDRISENAVFWGIITVNGVVFVMWTLSSQRMKQERDPTAYKWMMENFTQSWRNVSSGRIWTLLTATFSHENVGHILFNGFTFFFMAKPVLSMLGSRHFLFLYLGGGLVASLASMGWNVIIKRRDASSYGASGAIYSVVSFLACVAPTMTFRLYGIIPIPAWLAVTGIFAYDTYSAVNDKACSIANDIYV</sequence>
<dbReference type="PANTHER" id="PTHR43731">
    <property type="entry name" value="RHOMBOID PROTEASE"/>
    <property type="match status" value="1"/>
</dbReference>
<feature type="domain" description="Peptidase S54 rhomboid" evidence="9">
    <location>
        <begin position="137"/>
        <end position="258"/>
    </location>
</feature>
<evidence type="ECO:0000256" key="2">
    <source>
        <dbReference type="ARBA" id="ARBA00009045"/>
    </source>
</evidence>
<comment type="subcellular location">
    <subcellularLocation>
        <location evidence="1">Membrane</location>
        <topology evidence="1">Multi-pass membrane protein</topology>
    </subcellularLocation>
</comment>
<protein>
    <recommendedName>
        <fullName evidence="9">Peptidase S54 rhomboid domain-containing protein</fullName>
    </recommendedName>
</protein>
<dbReference type="SUPFAM" id="SSF144091">
    <property type="entry name" value="Rhomboid-like"/>
    <property type="match status" value="1"/>
</dbReference>
<dbReference type="PANTHER" id="PTHR43731:SF14">
    <property type="entry name" value="PRESENILIN-ASSOCIATED RHOMBOID-LIKE PROTEIN, MITOCHONDRIAL"/>
    <property type="match status" value="1"/>
</dbReference>
<dbReference type="InterPro" id="IPR022764">
    <property type="entry name" value="Peptidase_S54_rhomboid_dom"/>
</dbReference>
<evidence type="ECO:0000256" key="6">
    <source>
        <dbReference type="ARBA" id="ARBA00023136"/>
    </source>
</evidence>
<dbReference type="OrthoDB" id="418595at2759"/>
<comment type="similarity">
    <text evidence="2">Belongs to the peptidase S54 family.</text>
</comment>
<reference evidence="10 11" key="1">
    <citation type="journal article" date="2020" name="ISME J.">
        <title>Uncovering the hidden diversity of litter-decomposition mechanisms in mushroom-forming fungi.</title>
        <authorList>
            <person name="Floudas D."/>
            <person name="Bentzer J."/>
            <person name="Ahren D."/>
            <person name="Johansson T."/>
            <person name="Persson P."/>
            <person name="Tunlid A."/>
        </authorList>
    </citation>
    <scope>NUCLEOTIDE SEQUENCE [LARGE SCALE GENOMIC DNA]</scope>
    <source>
        <strain evidence="10 11">CBS 661.87</strain>
    </source>
</reference>
<keyword evidence="3 8" id="KW-0812">Transmembrane</keyword>
<gene>
    <name evidence="10" type="ORF">D9615_000201</name>
</gene>
<evidence type="ECO:0000256" key="7">
    <source>
        <dbReference type="SAM" id="MobiDB-lite"/>
    </source>
</evidence>
<dbReference type="InterPro" id="IPR035952">
    <property type="entry name" value="Rhomboid-like_sf"/>
</dbReference>
<dbReference type="GO" id="GO:0016020">
    <property type="term" value="C:membrane"/>
    <property type="evidence" value="ECO:0007669"/>
    <property type="project" value="UniProtKB-SubCell"/>
</dbReference>
<comment type="caution">
    <text evidence="10">The sequence shown here is derived from an EMBL/GenBank/DDBJ whole genome shotgun (WGS) entry which is preliminary data.</text>
</comment>
<feature type="transmembrane region" description="Helical" evidence="8">
    <location>
        <begin position="88"/>
        <end position="106"/>
    </location>
</feature>
<keyword evidence="11" id="KW-1185">Reference proteome</keyword>
<organism evidence="10 11">
    <name type="scientific">Tricholomella constricta</name>
    <dbReference type="NCBI Taxonomy" id="117010"/>
    <lineage>
        <taxon>Eukaryota</taxon>
        <taxon>Fungi</taxon>
        <taxon>Dikarya</taxon>
        <taxon>Basidiomycota</taxon>
        <taxon>Agaricomycotina</taxon>
        <taxon>Agaricomycetes</taxon>
        <taxon>Agaricomycetidae</taxon>
        <taxon>Agaricales</taxon>
        <taxon>Tricholomatineae</taxon>
        <taxon>Lyophyllaceae</taxon>
        <taxon>Tricholomella</taxon>
    </lineage>
</organism>
<evidence type="ECO:0000256" key="1">
    <source>
        <dbReference type="ARBA" id="ARBA00004141"/>
    </source>
</evidence>
<feature type="compositionally biased region" description="Polar residues" evidence="7">
    <location>
        <begin position="48"/>
        <end position="58"/>
    </location>
</feature>
<dbReference type="InterPro" id="IPR050925">
    <property type="entry name" value="Rhomboid_protease_S54"/>
</dbReference>
<dbReference type="Pfam" id="PF01694">
    <property type="entry name" value="Rhomboid"/>
    <property type="match status" value="1"/>
</dbReference>
<feature type="transmembrane region" description="Helical" evidence="8">
    <location>
        <begin position="232"/>
        <end position="250"/>
    </location>
</feature>
<evidence type="ECO:0000256" key="8">
    <source>
        <dbReference type="SAM" id="Phobius"/>
    </source>
</evidence>
<feature type="compositionally biased region" description="Basic residues" evidence="7">
    <location>
        <begin position="59"/>
        <end position="68"/>
    </location>
</feature>
<evidence type="ECO:0000256" key="5">
    <source>
        <dbReference type="ARBA" id="ARBA00022989"/>
    </source>
</evidence>
<evidence type="ECO:0000256" key="3">
    <source>
        <dbReference type="ARBA" id="ARBA00022692"/>
    </source>
</evidence>
<feature type="transmembrane region" description="Helical" evidence="8">
    <location>
        <begin position="179"/>
        <end position="199"/>
    </location>
</feature>
<feature type="region of interest" description="Disordered" evidence="7">
    <location>
        <begin position="48"/>
        <end position="68"/>
    </location>
</feature>
<accession>A0A8H5MC25</accession>
<dbReference type="GO" id="GO:0006465">
    <property type="term" value="P:signal peptide processing"/>
    <property type="evidence" value="ECO:0007669"/>
    <property type="project" value="TreeGrafter"/>
</dbReference>
<evidence type="ECO:0000259" key="9">
    <source>
        <dbReference type="Pfam" id="PF01694"/>
    </source>
</evidence>
<evidence type="ECO:0000313" key="10">
    <source>
        <dbReference type="EMBL" id="KAF5388161.1"/>
    </source>
</evidence>
<keyword evidence="5 8" id="KW-1133">Transmembrane helix</keyword>
<dbReference type="AlphaFoldDB" id="A0A8H5MC25"/>
<keyword evidence="4" id="KW-0378">Hydrolase</keyword>
<evidence type="ECO:0000313" key="11">
    <source>
        <dbReference type="Proteomes" id="UP000565441"/>
    </source>
</evidence>
<dbReference type="GO" id="GO:0004252">
    <property type="term" value="F:serine-type endopeptidase activity"/>
    <property type="evidence" value="ECO:0007669"/>
    <property type="project" value="InterPro"/>
</dbReference>
<keyword evidence="6 8" id="KW-0472">Membrane</keyword>
<dbReference type="Proteomes" id="UP000565441">
    <property type="component" value="Unassembled WGS sequence"/>
</dbReference>
<proteinExistence type="inferred from homology"/>
<feature type="transmembrane region" description="Helical" evidence="8">
    <location>
        <begin position="205"/>
        <end position="225"/>
    </location>
</feature>
<evidence type="ECO:0000256" key="4">
    <source>
        <dbReference type="ARBA" id="ARBA00022801"/>
    </source>
</evidence>
<dbReference type="Gene3D" id="1.20.1540.10">
    <property type="entry name" value="Rhomboid-like"/>
    <property type="match status" value="1"/>
</dbReference>